<evidence type="ECO:0000256" key="3">
    <source>
        <dbReference type="ARBA" id="ARBA00022448"/>
    </source>
</evidence>
<evidence type="ECO:0000256" key="5">
    <source>
        <dbReference type="ARBA" id="ARBA00022617"/>
    </source>
</evidence>
<dbReference type="GO" id="GO:0009055">
    <property type="term" value="F:electron transfer activity"/>
    <property type="evidence" value="ECO:0007669"/>
    <property type="project" value="InterPro"/>
</dbReference>
<accession>A0A0W0WWJ6</accession>
<dbReference type="RefSeq" id="WP_058504669.1">
    <property type="nucleotide sequence ID" value="NZ_CAAAIF010000006.1"/>
</dbReference>
<dbReference type="SUPFAM" id="SSF81342">
    <property type="entry name" value="Transmembrane di-heme cytochromes"/>
    <property type="match status" value="1"/>
</dbReference>
<evidence type="ECO:0000256" key="10">
    <source>
        <dbReference type="ARBA" id="ARBA00023004"/>
    </source>
</evidence>
<protein>
    <submittedName>
        <fullName evidence="15">Cytochrome b-561 transmembrane protein</fullName>
    </submittedName>
</protein>
<evidence type="ECO:0000256" key="4">
    <source>
        <dbReference type="ARBA" id="ARBA00022475"/>
    </source>
</evidence>
<dbReference type="AlphaFoldDB" id="A0A0W0WWJ6"/>
<keyword evidence="11 13" id="KW-0472">Membrane</keyword>
<evidence type="ECO:0000256" key="13">
    <source>
        <dbReference type="SAM" id="Phobius"/>
    </source>
</evidence>
<feature type="transmembrane region" description="Helical" evidence="13">
    <location>
        <begin position="144"/>
        <end position="165"/>
    </location>
</feature>
<comment type="similarity">
    <text evidence="12">Belongs to the cytochrome b561 family.</text>
</comment>
<keyword evidence="16" id="KW-1185">Reference proteome</keyword>
<dbReference type="OrthoDB" id="8589936at2"/>
<comment type="subcellular location">
    <subcellularLocation>
        <location evidence="2">Cell membrane</location>
        <topology evidence="2">Multi-pass membrane protein</topology>
    </subcellularLocation>
</comment>
<name>A0A0W0WWJ6_9GAMM</name>
<feature type="transmembrane region" description="Helical" evidence="13">
    <location>
        <begin position="45"/>
        <end position="67"/>
    </location>
</feature>
<proteinExistence type="inferred from homology"/>
<keyword evidence="9 13" id="KW-1133">Transmembrane helix</keyword>
<evidence type="ECO:0000313" key="16">
    <source>
        <dbReference type="Proteomes" id="UP000054725"/>
    </source>
</evidence>
<evidence type="ECO:0000259" key="14">
    <source>
        <dbReference type="Pfam" id="PF01292"/>
    </source>
</evidence>
<evidence type="ECO:0000256" key="2">
    <source>
        <dbReference type="ARBA" id="ARBA00004651"/>
    </source>
</evidence>
<keyword evidence="4" id="KW-1003">Cell membrane</keyword>
<keyword evidence="5" id="KW-0349">Heme</keyword>
<organism evidence="15 16">
    <name type="scientific">Legionella nautarum</name>
    <dbReference type="NCBI Taxonomy" id="45070"/>
    <lineage>
        <taxon>Bacteria</taxon>
        <taxon>Pseudomonadati</taxon>
        <taxon>Pseudomonadota</taxon>
        <taxon>Gammaproteobacteria</taxon>
        <taxon>Legionellales</taxon>
        <taxon>Legionellaceae</taxon>
        <taxon>Legionella</taxon>
    </lineage>
</organism>
<dbReference type="EMBL" id="LNYO01000013">
    <property type="protein sequence ID" value="KTD36697.1"/>
    <property type="molecule type" value="Genomic_DNA"/>
</dbReference>
<dbReference type="Gene3D" id="1.20.950.20">
    <property type="entry name" value="Transmembrane di-heme cytochromes, Chain C"/>
    <property type="match status" value="1"/>
</dbReference>
<evidence type="ECO:0000256" key="12">
    <source>
        <dbReference type="ARBA" id="ARBA00037975"/>
    </source>
</evidence>
<comment type="cofactor">
    <cofactor evidence="1">
        <name>heme b</name>
        <dbReference type="ChEBI" id="CHEBI:60344"/>
    </cofactor>
</comment>
<comment type="caution">
    <text evidence="15">The sequence shown here is derived from an EMBL/GenBank/DDBJ whole genome shotgun (WGS) entry which is preliminary data.</text>
</comment>
<gene>
    <name evidence="15" type="primary">cybB</name>
    <name evidence="15" type="ORF">Lnau_1681</name>
</gene>
<keyword evidence="6 13" id="KW-0812">Transmembrane</keyword>
<dbReference type="Proteomes" id="UP000054725">
    <property type="component" value="Unassembled WGS sequence"/>
</dbReference>
<keyword evidence="10" id="KW-0408">Iron</keyword>
<dbReference type="GO" id="GO:0005886">
    <property type="term" value="C:plasma membrane"/>
    <property type="evidence" value="ECO:0007669"/>
    <property type="project" value="UniProtKB-SubCell"/>
</dbReference>
<reference evidence="15 16" key="1">
    <citation type="submission" date="2015-11" db="EMBL/GenBank/DDBJ databases">
        <title>Genomic analysis of 38 Legionella species identifies large and diverse effector repertoires.</title>
        <authorList>
            <person name="Burstein D."/>
            <person name="Amaro F."/>
            <person name="Zusman T."/>
            <person name="Lifshitz Z."/>
            <person name="Cohen O."/>
            <person name="Gilbert J.A."/>
            <person name="Pupko T."/>
            <person name="Shuman H.A."/>
            <person name="Segal G."/>
        </authorList>
    </citation>
    <scope>NUCLEOTIDE SEQUENCE [LARGE SCALE GENOMIC DNA]</scope>
    <source>
        <strain evidence="15 16">ATCC 49506</strain>
    </source>
</reference>
<feature type="transmembrane region" description="Helical" evidence="13">
    <location>
        <begin position="88"/>
        <end position="111"/>
    </location>
</feature>
<dbReference type="Pfam" id="PF01292">
    <property type="entry name" value="Ni_hydr_CYTB"/>
    <property type="match status" value="1"/>
</dbReference>
<evidence type="ECO:0000313" key="15">
    <source>
        <dbReference type="EMBL" id="KTD36697.1"/>
    </source>
</evidence>
<evidence type="ECO:0000256" key="9">
    <source>
        <dbReference type="ARBA" id="ARBA00022989"/>
    </source>
</evidence>
<keyword evidence="3" id="KW-0813">Transport</keyword>
<feature type="domain" description="Cytochrome b561 bacterial/Ni-hydrogenase" evidence="14">
    <location>
        <begin position="8"/>
        <end position="176"/>
    </location>
</feature>
<dbReference type="PANTHER" id="PTHR30529:SF1">
    <property type="entry name" value="CYTOCHROME B561 HOMOLOG 2"/>
    <property type="match status" value="1"/>
</dbReference>
<sequence>MNKQEVGYSAGFKFLHWFIAFIAILMLIGSYFLEDLPEQYRGFAFMLHKSFGISLLFLMLFRLIWIWRTGKPPLPLSVPLWERILSSTVQYALYFFMIAMPLCGWIMAVAANKAPYFFGLFHLSIPGIKPNQALSHLMKETHNTIAWVIIVLVILHIAGAIKHYFIDKDKVLQRML</sequence>
<dbReference type="PATRIC" id="fig|45070.6.peg.1760"/>
<dbReference type="GO" id="GO:0020037">
    <property type="term" value="F:heme binding"/>
    <property type="evidence" value="ECO:0007669"/>
    <property type="project" value="TreeGrafter"/>
</dbReference>
<evidence type="ECO:0000256" key="7">
    <source>
        <dbReference type="ARBA" id="ARBA00022723"/>
    </source>
</evidence>
<evidence type="ECO:0000256" key="8">
    <source>
        <dbReference type="ARBA" id="ARBA00022982"/>
    </source>
</evidence>
<dbReference type="InterPro" id="IPR016174">
    <property type="entry name" value="Di-haem_cyt_TM"/>
</dbReference>
<keyword evidence="7" id="KW-0479">Metal-binding</keyword>
<evidence type="ECO:0000256" key="6">
    <source>
        <dbReference type="ARBA" id="ARBA00022692"/>
    </source>
</evidence>
<feature type="transmembrane region" description="Helical" evidence="13">
    <location>
        <begin position="12"/>
        <end position="33"/>
    </location>
</feature>
<evidence type="ECO:0000256" key="1">
    <source>
        <dbReference type="ARBA" id="ARBA00001970"/>
    </source>
</evidence>
<dbReference type="GO" id="GO:0046872">
    <property type="term" value="F:metal ion binding"/>
    <property type="evidence" value="ECO:0007669"/>
    <property type="project" value="UniProtKB-KW"/>
</dbReference>
<keyword evidence="8" id="KW-0249">Electron transport</keyword>
<dbReference type="STRING" id="45070.Lnau_1681"/>
<dbReference type="InterPro" id="IPR052168">
    <property type="entry name" value="Cytochrome_b561_oxidase"/>
</dbReference>
<dbReference type="PANTHER" id="PTHR30529">
    <property type="entry name" value="CYTOCHROME B561"/>
    <property type="match status" value="1"/>
</dbReference>
<evidence type="ECO:0000256" key="11">
    <source>
        <dbReference type="ARBA" id="ARBA00023136"/>
    </source>
</evidence>
<dbReference type="InterPro" id="IPR011577">
    <property type="entry name" value="Cyt_b561_bac/Ni-Hgenase"/>
</dbReference>
<dbReference type="GO" id="GO:0022904">
    <property type="term" value="P:respiratory electron transport chain"/>
    <property type="evidence" value="ECO:0007669"/>
    <property type="project" value="InterPro"/>
</dbReference>